<dbReference type="PROSITE" id="PS01359">
    <property type="entry name" value="ZF_PHD_1"/>
    <property type="match status" value="1"/>
</dbReference>
<feature type="binding site" evidence="11">
    <location>
        <position position="378"/>
    </location>
    <ligand>
        <name>Zn(2+)</name>
        <dbReference type="ChEBI" id="CHEBI:29105"/>
        <label>2</label>
    </ligand>
</feature>
<evidence type="ECO:0000256" key="14">
    <source>
        <dbReference type="SAM" id="MobiDB-lite"/>
    </source>
</evidence>
<dbReference type="SUPFAM" id="SSF57903">
    <property type="entry name" value="FYVE/PHD zinc finger"/>
    <property type="match status" value="1"/>
</dbReference>
<comment type="domain">
    <text evidence="13">The PHD-type zinc finger mediates the binding to H3K4me3.</text>
</comment>
<dbReference type="Gene3D" id="6.10.140.1740">
    <property type="match status" value="1"/>
</dbReference>
<evidence type="ECO:0000256" key="5">
    <source>
        <dbReference type="ARBA" id="ARBA00022771"/>
    </source>
</evidence>
<dbReference type="GO" id="GO:0006325">
    <property type="term" value="P:chromatin organization"/>
    <property type="evidence" value="ECO:0007669"/>
    <property type="project" value="UniProtKB-KW"/>
</dbReference>
<dbReference type="EMBL" id="JAUCMV010000005">
    <property type="protein sequence ID" value="KAK0394730.1"/>
    <property type="molecule type" value="Genomic_DNA"/>
</dbReference>
<dbReference type="InterPro" id="IPR001965">
    <property type="entry name" value="Znf_PHD"/>
</dbReference>
<organism evidence="16 17">
    <name type="scientific">Steinernema hermaphroditum</name>
    <dbReference type="NCBI Taxonomy" id="289476"/>
    <lineage>
        <taxon>Eukaryota</taxon>
        <taxon>Metazoa</taxon>
        <taxon>Ecdysozoa</taxon>
        <taxon>Nematoda</taxon>
        <taxon>Chromadorea</taxon>
        <taxon>Rhabditida</taxon>
        <taxon>Tylenchina</taxon>
        <taxon>Panagrolaimomorpha</taxon>
        <taxon>Strongyloidoidea</taxon>
        <taxon>Steinernematidae</taxon>
        <taxon>Steinernema</taxon>
    </lineage>
</organism>
<dbReference type="InterPro" id="IPR028651">
    <property type="entry name" value="ING_fam"/>
</dbReference>
<keyword evidence="5 12" id="KW-0863">Zinc-finger</keyword>
<feature type="binding site" evidence="11">
    <location>
        <position position="384"/>
    </location>
    <ligand>
        <name>Zn(2+)</name>
        <dbReference type="ChEBI" id="CHEBI:29105"/>
        <label>1</label>
    </ligand>
</feature>
<accession>A0AA39LF00</accession>
<dbReference type="InterPro" id="IPR019786">
    <property type="entry name" value="Zinc_finger_PHD-type_CS"/>
</dbReference>
<dbReference type="GO" id="GO:0005634">
    <property type="term" value="C:nucleus"/>
    <property type="evidence" value="ECO:0007669"/>
    <property type="project" value="UniProtKB-SubCell"/>
</dbReference>
<dbReference type="InterPro" id="IPR013083">
    <property type="entry name" value="Znf_RING/FYVE/PHD"/>
</dbReference>
<dbReference type="Pfam" id="PF12998">
    <property type="entry name" value="ING"/>
    <property type="match status" value="1"/>
</dbReference>
<comment type="subcellular location">
    <subcellularLocation>
        <location evidence="1 13">Nucleus</location>
    </subcellularLocation>
</comment>
<keyword evidence="8" id="KW-0805">Transcription regulation</keyword>
<keyword evidence="6 11" id="KW-0862">Zinc</keyword>
<feature type="region of interest" description="Disordered" evidence="14">
    <location>
        <begin position="229"/>
        <end position="298"/>
    </location>
</feature>
<dbReference type="SMART" id="SM01408">
    <property type="entry name" value="ING"/>
    <property type="match status" value="1"/>
</dbReference>
<dbReference type="Proteomes" id="UP001175271">
    <property type="component" value="Unassembled WGS sequence"/>
</dbReference>
<reference evidence="16" key="1">
    <citation type="submission" date="2023-06" db="EMBL/GenBank/DDBJ databases">
        <title>Genomic analysis of the entomopathogenic nematode Steinernema hermaphroditum.</title>
        <authorList>
            <person name="Schwarz E.M."/>
            <person name="Heppert J.K."/>
            <person name="Baniya A."/>
            <person name="Schwartz H.T."/>
            <person name="Tan C.-H."/>
            <person name="Antoshechkin I."/>
            <person name="Sternberg P.W."/>
            <person name="Goodrich-Blair H."/>
            <person name="Dillman A.R."/>
        </authorList>
    </citation>
    <scope>NUCLEOTIDE SEQUENCE</scope>
    <source>
        <strain evidence="16">PS9179</strain>
        <tissue evidence="16">Whole animal</tissue>
    </source>
</reference>
<comment type="function">
    <text evidence="13">Component of an histone acetyltransferase complex.</text>
</comment>
<feature type="binding site" evidence="11">
    <location>
        <position position="403"/>
    </location>
    <ligand>
        <name>Zn(2+)</name>
        <dbReference type="ChEBI" id="CHEBI:29105"/>
        <label>2</label>
    </ligand>
</feature>
<feature type="binding site" evidence="11">
    <location>
        <position position="373"/>
    </location>
    <ligand>
        <name>Zn(2+)</name>
        <dbReference type="ChEBI" id="CHEBI:29105"/>
        <label>2</label>
    </ligand>
</feature>
<dbReference type="AlphaFoldDB" id="A0AA39LF00"/>
<keyword evidence="9" id="KW-0804">Transcription</keyword>
<proteinExistence type="inferred from homology"/>
<evidence type="ECO:0000256" key="2">
    <source>
        <dbReference type="ARBA" id="ARBA00010210"/>
    </source>
</evidence>
<dbReference type="SMART" id="SM00249">
    <property type="entry name" value="PHD"/>
    <property type="match status" value="1"/>
</dbReference>
<comment type="similarity">
    <text evidence="2 13">Belongs to the ING family.</text>
</comment>
<dbReference type="InterPro" id="IPR011011">
    <property type="entry name" value="Znf_FYVE_PHD"/>
</dbReference>
<evidence type="ECO:0000256" key="8">
    <source>
        <dbReference type="ARBA" id="ARBA00023015"/>
    </source>
</evidence>
<evidence type="ECO:0000256" key="1">
    <source>
        <dbReference type="ARBA" id="ARBA00004123"/>
    </source>
</evidence>
<keyword evidence="17" id="KW-1185">Reference proteome</keyword>
<dbReference type="Gene3D" id="3.30.40.10">
    <property type="entry name" value="Zinc/RING finger domain, C3HC4 (zinc finger)"/>
    <property type="match status" value="1"/>
</dbReference>
<keyword evidence="10 13" id="KW-0539">Nucleus</keyword>
<evidence type="ECO:0000256" key="6">
    <source>
        <dbReference type="ARBA" id="ARBA00022833"/>
    </source>
</evidence>
<keyword evidence="4 11" id="KW-0479">Metal-binding</keyword>
<feature type="compositionally biased region" description="Low complexity" evidence="14">
    <location>
        <begin position="238"/>
        <end position="272"/>
    </location>
</feature>
<evidence type="ECO:0000256" key="9">
    <source>
        <dbReference type="ARBA" id="ARBA00023163"/>
    </source>
</evidence>
<name>A0AA39LF00_9BILA</name>
<evidence type="ECO:0000256" key="10">
    <source>
        <dbReference type="ARBA" id="ARBA00023242"/>
    </source>
</evidence>
<evidence type="ECO:0000259" key="15">
    <source>
        <dbReference type="PROSITE" id="PS50016"/>
    </source>
</evidence>
<feature type="binding site" evidence="11">
    <location>
        <position position="362"/>
    </location>
    <ligand>
        <name>Zn(2+)</name>
        <dbReference type="ChEBI" id="CHEBI:29105"/>
        <label>1</label>
    </ligand>
</feature>
<evidence type="ECO:0000313" key="17">
    <source>
        <dbReference type="Proteomes" id="UP001175271"/>
    </source>
</evidence>
<feature type="region of interest" description="Disordered" evidence="14">
    <location>
        <begin position="327"/>
        <end position="355"/>
    </location>
</feature>
<evidence type="ECO:0000256" key="12">
    <source>
        <dbReference type="PROSITE-ProRule" id="PRU00146"/>
    </source>
</evidence>
<dbReference type="PANTHER" id="PTHR10333">
    <property type="entry name" value="INHIBITOR OF GROWTH PROTEIN"/>
    <property type="match status" value="1"/>
</dbReference>
<evidence type="ECO:0000256" key="4">
    <source>
        <dbReference type="ARBA" id="ARBA00022723"/>
    </source>
</evidence>
<evidence type="ECO:0000256" key="7">
    <source>
        <dbReference type="ARBA" id="ARBA00022853"/>
    </source>
</evidence>
<keyword evidence="7 13" id="KW-0156">Chromatin regulator</keyword>
<dbReference type="PANTHER" id="PTHR10333:SF103">
    <property type="entry name" value="INHIBITOR OF GROWTH PROTEIN 3"/>
    <property type="match status" value="1"/>
</dbReference>
<comment type="subunit">
    <text evidence="13">Component of an histone acetyltransferase complex. Interacts with H3K4me3 and to a lesser extent with H3K4me2.</text>
</comment>
<keyword evidence="3" id="KW-0341">Growth regulation</keyword>
<feature type="binding site" evidence="11">
    <location>
        <position position="387"/>
    </location>
    <ligand>
        <name>Zn(2+)</name>
        <dbReference type="ChEBI" id="CHEBI:29105"/>
        <label>1</label>
    </ligand>
</feature>
<dbReference type="InterPro" id="IPR019787">
    <property type="entry name" value="Znf_PHD-finger"/>
</dbReference>
<evidence type="ECO:0000313" key="16">
    <source>
        <dbReference type="EMBL" id="KAK0394730.1"/>
    </source>
</evidence>
<comment type="caution">
    <text evidence="16">The sequence shown here is derived from an EMBL/GenBank/DDBJ whole genome shotgun (WGS) entry which is preliminary data.</text>
</comment>
<dbReference type="InterPro" id="IPR024610">
    <property type="entry name" value="ING_N_histone-binding"/>
</dbReference>
<gene>
    <name evidence="16" type="ORF">QR680_000904</name>
</gene>
<protein>
    <recommendedName>
        <fullName evidence="13">Inhibitor of growth protein</fullName>
    </recommendedName>
</protein>
<evidence type="ECO:0000256" key="13">
    <source>
        <dbReference type="RuleBase" id="RU361213"/>
    </source>
</evidence>
<dbReference type="GO" id="GO:0008270">
    <property type="term" value="F:zinc ion binding"/>
    <property type="evidence" value="ECO:0007669"/>
    <property type="project" value="UniProtKB-KW"/>
</dbReference>
<evidence type="ECO:0000256" key="3">
    <source>
        <dbReference type="ARBA" id="ARBA00022604"/>
    </source>
</evidence>
<sequence>MVMLENFREVLDQLSPEVQQRLQKLRSLDEEFEARKAHLTQEITSFFQQSRSLSQREKCERQANIDREFGHLRALGKEKMSVSENVYQAIAKYNERLTKEFDDYKREMDTDNPGVTEQIEARFKESLGCNLVLPPKPKPVKRRVHSLCDEDEVKPRVATAVRKTSLNIPIDGRIRTINMEQMLELRKRSMTIGGVGATDTKTFLQSLANAISKRRNSAAVQKALSLKDLSIPPDVPKSPKSPSTKQPSPSSPNCRTSSTTTVVKSAEASSSSGAPPTVVLACSESRHGRQRKPTSRVQELIVDGLQHRPGRLERAAQSSFGINLTAVQKELDGEPTPKRSRATAPKDDEDGEENEEKTWCICNEKSYGEMVACDNKKCRIEWFHYHCVKITSPPTGVWLCPECTKATETGSIVLQKKESNKAQPRG</sequence>
<evidence type="ECO:0000256" key="11">
    <source>
        <dbReference type="PIRSR" id="PIRSR628651-51"/>
    </source>
</evidence>
<feature type="binding site" evidence="11">
    <location>
        <position position="400"/>
    </location>
    <ligand>
        <name>Zn(2+)</name>
        <dbReference type="ChEBI" id="CHEBI:29105"/>
        <label>2</label>
    </ligand>
</feature>
<feature type="binding site" evidence="11">
    <location>
        <position position="360"/>
    </location>
    <ligand>
        <name>Zn(2+)</name>
        <dbReference type="ChEBI" id="CHEBI:29105"/>
        <label>1</label>
    </ligand>
</feature>
<feature type="domain" description="PHD-type" evidence="15">
    <location>
        <begin position="357"/>
        <end position="406"/>
    </location>
</feature>
<dbReference type="CDD" id="cd15505">
    <property type="entry name" value="PHD_ING"/>
    <property type="match status" value="1"/>
</dbReference>
<dbReference type="PROSITE" id="PS50016">
    <property type="entry name" value="ZF_PHD_2"/>
    <property type="match status" value="1"/>
</dbReference>